<dbReference type="GO" id="GO:0008360">
    <property type="term" value="P:regulation of cell shape"/>
    <property type="evidence" value="ECO:0007669"/>
    <property type="project" value="UniProtKB-KW"/>
</dbReference>
<keyword evidence="7" id="KW-1003">Cell membrane</keyword>
<evidence type="ECO:0000256" key="6">
    <source>
        <dbReference type="ARBA" id="ARBA00023136"/>
    </source>
</evidence>
<keyword evidence="3 7" id="KW-0808">Transferase</keyword>
<protein>
    <recommendedName>
        <fullName evidence="7 8">Phospho-N-acetylmuramoyl-pentapeptide-transferase</fullName>
        <ecNumber evidence="7 8">2.7.8.13</ecNumber>
    </recommendedName>
    <alternativeName>
        <fullName evidence="7">UDP-MurNAc-pentapeptide phosphotransferase</fullName>
    </alternativeName>
</protein>
<evidence type="ECO:0000256" key="5">
    <source>
        <dbReference type="ARBA" id="ARBA00022989"/>
    </source>
</evidence>
<reference evidence="10" key="2">
    <citation type="submission" date="2021-04" db="EMBL/GenBank/DDBJ databases">
        <authorList>
            <person name="Gilroy R."/>
        </authorList>
    </citation>
    <scope>NUCLEOTIDE SEQUENCE</scope>
    <source>
        <strain evidence="10">CHK185-5351</strain>
    </source>
</reference>
<keyword evidence="6 7" id="KW-0472">Membrane</keyword>
<keyword evidence="7" id="KW-0133">Cell shape</keyword>
<evidence type="ECO:0000256" key="1">
    <source>
        <dbReference type="ARBA" id="ARBA00004141"/>
    </source>
</evidence>
<comment type="caution">
    <text evidence="10">The sequence shown here is derived from an EMBL/GenBank/DDBJ whole genome shotgun (WGS) entry which is preliminary data.</text>
</comment>
<dbReference type="EC" id="2.7.8.13" evidence="7 8"/>
<reference evidence="10" key="1">
    <citation type="journal article" date="2021" name="PeerJ">
        <title>Extensive microbial diversity within the chicken gut microbiome revealed by metagenomics and culture.</title>
        <authorList>
            <person name="Gilroy R."/>
            <person name="Ravi A."/>
            <person name="Getino M."/>
            <person name="Pursley I."/>
            <person name="Horton D.L."/>
            <person name="Alikhan N.F."/>
            <person name="Baker D."/>
            <person name="Gharbi K."/>
            <person name="Hall N."/>
            <person name="Watson M."/>
            <person name="Adriaenssens E.M."/>
            <person name="Foster-Nyarko E."/>
            <person name="Jarju S."/>
            <person name="Secka A."/>
            <person name="Antonio M."/>
            <person name="Oren A."/>
            <person name="Chaudhuri R.R."/>
            <person name="La Ragione R."/>
            <person name="Hildebrand F."/>
            <person name="Pallen M.J."/>
        </authorList>
    </citation>
    <scope>NUCLEOTIDE SEQUENCE</scope>
    <source>
        <strain evidence="10">CHK185-5351</strain>
    </source>
</reference>
<feature type="transmembrane region" description="Helical" evidence="7">
    <location>
        <begin position="255"/>
        <end position="273"/>
    </location>
</feature>
<evidence type="ECO:0000313" key="10">
    <source>
        <dbReference type="EMBL" id="HJC15319.1"/>
    </source>
</evidence>
<evidence type="ECO:0000256" key="2">
    <source>
        <dbReference type="ARBA" id="ARBA00005583"/>
    </source>
</evidence>
<dbReference type="HAMAP" id="MF_00038">
    <property type="entry name" value="MraY"/>
    <property type="match status" value="1"/>
</dbReference>
<comment type="function">
    <text evidence="7">Catalyzes the initial step of the lipid cycle reactions in the biosynthesis of the cell wall peptidoglycan: transfers peptidoglycan precursor phospho-MurNAc-pentapeptide from UDP-MurNAc-pentapeptide onto the lipid carrier undecaprenyl phosphate, yielding undecaprenyl-pyrophosphoryl-MurNAc-pentapeptide, known as lipid I.</text>
</comment>
<evidence type="ECO:0000256" key="4">
    <source>
        <dbReference type="ARBA" id="ARBA00022692"/>
    </source>
</evidence>
<dbReference type="InterPro" id="IPR003524">
    <property type="entry name" value="PNAcMuramoyl-5peptid_Trfase"/>
</dbReference>
<dbReference type="EMBL" id="DWWU01000022">
    <property type="protein sequence ID" value="HJC15319.1"/>
    <property type="molecule type" value="Genomic_DNA"/>
</dbReference>
<dbReference type="InterPro" id="IPR018480">
    <property type="entry name" value="PNAcMuramoyl-5peptid_Trfase_CS"/>
</dbReference>
<comment type="subcellular location">
    <subcellularLocation>
        <location evidence="7">Cell membrane</location>
        <topology evidence="7">Multi-pass membrane protein</topology>
    </subcellularLocation>
    <subcellularLocation>
        <location evidence="1">Membrane</location>
        <topology evidence="1">Multi-pass membrane protein</topology>
    </subcellularLocation>
</comment>
<dbReference type="Pfam" id="PF10555">
    <property type="entry name" value="MraY_sig1"/>
    <property type="match status" value="1"/>
</dbReference>
<keyword evidence="7" id="KW-0132">Cell division</keyword>
<feature type="transmembrane region" description="Helical" evidence="7">
    <location>
        <begin position="294"/>
        <end position="317"/>
    </location>
</feature>
<sequence length="318" mass="34774">MEIQLVIPVFLSFAFSVALAPVIIPFLRRLKIGQTERVQGVSTHLKKAGTPTMGGLIFLLSTTVTAVFYVKDYPRIVPVLFLTLGFGLIGFLDDYLKVVLKRSDGLYPRQKMFLQILITAVFAFYMIRFSGVSLAMKLPFLTGKELSIGWMSVPLLFFVVLGTVNGVNFTDGLDGLASSVTIMVAVFFTMAAVGLGVEITPITCAVVGSLLGFLVFNVYPAKVFMGDTGSLALGGFVAGTAYMLQMPLFLPIVGFVYMAEILSVVMQVSYFRVTHGRRIFKMAPIHHHFELCGWSETQVVAVFSILTAMTCLIALLAM</sequence>
<feature type="transmembrane region" description="Helical" evidence="7">
    <location>
        <begin position="148"/>
        <end position="168"/>
    </location>
</feature>
<dbReference type="NCBIfam" id="TIGR00445">
    <property type="entry name" value="mraY"/>
    <property type="match status" value="1"/>
</dbReference>
<dbReference type="GO" id="GO:0071555">
    <property type="term" value="P:cell wall organization"/>
    <property type="evidence" value="ECO:0007669"/>
    <property type="project" value="UniProtKB-KW"/>
</dbReference>
<feature type="transmembrane region" description="Helical" evidence="7">
    <location>
        <begin position="199"/>
        <end position="219"/>
    </location>
</feature>
<proteinExistence type="inferred from homology"/>
<keyword evidence="7" id="KW-0573">Peptidoglycan synthesis</keyword>
<evidence type="ECO:0000256" key="7">
    <source>
        <dbReference type="HAMAP-Rule" id="MF_00038"/>
    </source>
</evidence>
<dbReference type="GO" id="GO:0046872">
    <property type="term" value="F:metal ion binding"/>
    <property type="evidence" value="ECO:0007669"/>
    <property type="project" value="UniProtKB-KW"/>
</dbReference>
<keyword evidence="7" id="KW-0961">Cell wall biogenesis/degradation</keyword>
<feature type="transmembrane region" description="Helical" evidence="7">
    <location>
        <begin position="175"/>
        <end position="193"/>
    </location>
</feature>
<dbReference type="Proteomes" id="UP000823849">
    <property type="component" value="Unassembled WGS sequence"/>
</dbReference>
<dbReference type="AlphaFoldDB" id="A0A9D2N917"/>
<dbReference type="CDD" id="cd06852">
    <property type="entry name" value="GT_MraY"/>
    <property type="match status" value="1"/>
</dbReference>
<feature type="transmembrane region" description="Helical" evidence="7">
    <location>
        <begin position="231"/>
        <end position="249"/>
    </location>
</feature>
<keyword evidence="7 9" id="KW-0479">Metal-binding</keyword>
<dbReference type="InterPro" id="IPR000715">
    <property type="entry name" value="Glycosyl_transferase_4"/>
</dbReference>
<dbReference type="PROSITE" id="PS01347">
    <property type="entry name" value="MRAY_1"/>
    <property type="match status" value="1"/>
</dbReference>
<name>A0A9D2N917_9FIRM</name>
<feature type="transmembrane region" description="Helical" evidence="7">
    <location>
        <begin position="113"/>
        <end position="136"/>
    </location>
</feature>
<feature type="transmembrane region" description="Helical" evidence="7">
    <location>
        <begin position="6"/>
        <end position="27"/>
    </location>
</feature>
<evidence type="ECO:0000256" key="3">
    <source>
        <dbReference type="ARBA" id="ARBA00022679"/>
    </source>
</evidence>
<organism evidence="10 11">
    <name type="scientific">Candidatus Fusicatenibacter intestinigallinarum</name>
    <dbReference type="NCBI Taxonomy" id="2838598"/>
    <lineage>
        <taxon>Bacteria</taxon>
        <taxon>Bacillati</taxon>
        <taxon>Bacillota</taxon>
        <taxon>Clostridia</taxon>
        <taxon>Lachnospirales</taxon>
        <taxon>Lachnospiraceae</taxon>
        <taxon>Fusicatenibacter</taxon>
    </lineage>
</organism>
<evidence type="ECO:0000256" key="8">
    <source>
        <dbReference type="NCBIfam" id="TIGR00445"/>
    </source>
</evidence>
<comment type="cofactor">
    <cofactor evidence="7 9">
        <name>Mg(2+)</name>
        <dbReference type="ChEBI" id="CHEBI:18420"/>
    </cofactor>
</comment>
<evidence type="ECO:0000256" key="9">
    <source>
        <dbReference type="PIRSR" id="PIRSR600715-1"/>
    </source>
</evidence>
<feature type="binding site" evidence="9">
    <location>
        <position position="168"/>
    </location>
    <ligand>
        <name>Mg(2+)</name>
        <dbReference type="ChEBI" id="CHEBI:18420"/>
    </ligand>
</feature>
<keyword evidence="7" id="KW-0131">Cell cycle</keyword>
<dbReference type="PANTHER" id="PTHR22926:SF5">
    <property type="entry name" value="PHOSPHO-N-ACETYLMURAMOYL-PENTAPEPTIDE-TRANSFERASE HOMOLOG"/>
    <property type="match status" value="1"/>
</dbReference>
<comment type="catalytic activity">
    <reaction evidence="7">
        <text>UDP-N-acetyl-alpha-D-muramoyl-L-alanyl-gamma-D-glutamyl-meso-2,6-diaminopimeloyl-D-alanyl-D-alanine + di-trans,octa-cis-undecaprenyl phosphate = di-trans,octa-cis-undecaprenyl diphospho-N-acetyl-alpha-D-muramoyl-L-alanyl-D-glutamyl-meso-2,6-diaminopimeloyl-D-alanyl-D-alanine + UMP</text>
        <dbReference type="Rhea" id="RHEA:28386"/>
        <dbReference type="ChEBI" id="CHEBI:57865"/>
        <dbReference type="ChEBI" id="CHEBI:60392"/>
        <dbReference type="ChEBI" id="CHEBI:61386"/>
        <dbReference type="ChEBI" id="CHEBI:61387"/>
        <dbReference type="EC" id="2.7.8.13"/>
    </reaction>
</comment>
<keyword evidence="4 7" id="KW-0812">Transmembrane</keyword>
<comment type="similarity">
    <text evidence="2 7">Belongs to the glycosyltransferase 4 family. MraY subfamily.</text>
</comment>
<keyword evidence="5 7" id="KW-1133">Transmembrane helix</keyword>
<dbReference type="GO" id="GO:0009252">
    <property type="term" value="P:peptidoglycan biosynthetic process"/>
    <property type="evidence" value="ECO:0007669"/>
    <property type="project" value="UniProtKB-UniRule"/>
</dbReference>
<feature type="transmembrane region" description="Helical" evidence="7">
    <location>
        <begin position="48"/>
        <end position="70"/>
    </location>
</feature>
<evidence type="ECO:0000313" key="11">
    <source>
        <dbReference type="Proteomes" id="UP000823849"/>
    </source>
</evidence>
<dbReference type="Pfam" id="PF00953">
    <property type="entry name" value="Glycos_transf_4"/>
    <property type="match status" value="1"/>
</dbReference>
<feature type="transmembrane region" description="Helical" evidence="7">
    <location>
        <begin position="76"/>
        <end position="92"/>
    </location>
</feature>
<dbReference type="GO" id="GO:0005886">
    <property type="term" value="C:plasma membrane"/>
    <property type="evidence" value="ECO:0007669"/>
    <property type="project" value="UniProtKB-SubCell"/>
</dbReference>
<keyword evidence="7 9" id="KW-0460">Magnesium</keyword>
<feature type="binding site" evidence="9">
    <location>
        <position position="227"/>
    </location>
    <ligand>
        <name>Mg(2+)</name>
        <dbReference type="ChEBI" id="CHEBI:18420"/>
    </ligand>
</feature>
<comment type="pathway">
    <text evidence="7">Cell wall biogenesis; peptidoglycan biosynthesis.</text>
</comment>
<dbReference type="PANTHER" id="PTHR22926">
    <property type="entry name" value="PHOSPHO-N-ACETYLMURAMOYL-PENTAPEPTIDE-TRANSFERASE"/>
    <property type="match status" value="1"/>
</dbReference>
<dbReference type="PROSITE" id="PS01348">
    <property type="entry name" value="MRAY_2"/>
    <property type="match status" value="1"/>
</dbReference>
<dbReference type="GO" id="GO:0008963">
    <property type="term" value="F:phospho-N-acetylmuramoyl-pentapeptide-transferase activity"/>
    <property type="evidence" value="ECO:0007669"/>
    <property type="project" value="UniProtKB-UniRule"/>
</dbReference>
<gene>
    <name evidence="7 10" type="primary">mraY</name>
    <name evidence="10" type="ORF">H9705_05750</name>
</gene>
<dbReference type="GO" id="GO:0051301">
    <property type="term" value="P:cell division"/>
    <property type="evidence" value="ECO:0007669"/>
    <property type="project" value="UniProtKB-KW"/>
</dbReference>
<accession>A0A9D2N917</accession>